<dbReference type="SUPFAM" id="SSF103473">
    <property type="entry name" value="MFS general substrate transporter"/>
    <property type="match status" value="1"/>
</dbReference>
<dbReference type="AlphaFoldDB" id="A0A7J6NUQ6"/>
<dbReference type="InterPro" id="IPR036259">
    <property type="entry name" value="MFS_trans_sf"/>
</dbReference>
<keyword evidence="1" id="KW-0472">Membrane</keyword>
<keyword evidence="3" id="KW-1185">Reference proteome</keyword>
<evidence type="ECO:0000313" key="3">
    <source>
        <dbReference type="Proteomes" id="UP000553632"/>
    </source>
</evidence>
<comment type="caution">
    <text evidence="2">The sequence shown here is derived from an EMBL/GenBank/DDBJ whole genome shotgun (WGS) entry which is preliminary data.</text>
</comment>
<proteinExistence type="predicted"/>
<evidence type="ECO:0000256" key="1">
    <source>
        <dbReference type="SAM" id="Phobius"/>
    </source>
</evidence>
<reference evidence="2 3" key="1">
    <citation type="submission" date="2020-04" db="EMBL/GenBank/DDBJ databases">
        <title>Perkinsus olseni comparative genomics.</title>
        <authorList>
            <person name="Bogema D.R."/>
        </authorList>
    </citation>
    <scope>NUCLEOTIDE SEQUENCE [LARGE SCALE GENOMIC DNA]</scope>
    <source>
        <strain evidence="2 3">ATCC PRA-207</strain>
    </source>
</reference>
<feature type="transmembrane region" description="Helical" evidence="1">
    <location>
        <begin position="66"/>
        <end position="84"/>
    </location>
</feature>
<organism evidence="2 3">
    <name type="scientific">Perkinsus olseni</name>
    <name type="common">Perkinsus atlanticus</name>
    <dbReference type="NCBI Taxonomy" id="32597"/>
    <lineage>
        <taxon>Eukaryota</taxon>
        <taxon>Sar</taxon>
        <taxon>Alveolata</taxon>
        <taxon>Perkinsozoa</taxon>
        <taxon>Perkinsea</taxon>
        <taxon>Perkinsida</taxon>
        <taxon>Perkinsidae</taxon>
        <taxon>Perkinsus</taxon>
    </lineage>
</organism>
<name>A0A7J6NUQ6_PEROL</name>
<sequence length="96" mass="9906">MAGPLGALSMSIPFALTGRISQQVADSHTAAKPGTYMGALNIAMCFPQILVSLLGGPLNSTLHSDAVSFTIGGVGALAAAALVLRRRYWCDRYGPA</sequence>
<keyword evidence="1" id="KW-1133">Transmembrane helix</keyword>
<keyword evidence="1" id="KW-0812">Transmembrane</keyword>
<accession>A0A7J6NUQ6</accession>
<dbReference type="Proteomes" id="UP000553632">
    <property type="component" value="Unassembled WGS sequence"/>
</dbReference>
<evidence type="ECO:0000313" key="2">
    <source>
        <dbReference type="EMBL" id="KAF4687525.1"/>
    </source>
</evidence>
<protein>
    <submittedName>
        <fullName evidence="2">Uncharacterized protein</fullName>
    </submittedName>
</protein>
<dbReference type="EMBL" id="JABANO010040070">
    <property type="protein sequence ID" value="KAF4687525.1"/>
    <property type="molecule type" value="Genomic_DNA"/>
</dbReference>
<gene>
    <name evidence="2" type="ORF">FOZ63_020048</name>
</gene>